<proteinExistence type="predicted"/>
<name>A0ABU4TUL0_9PSEU</name>
<protein>
    <submittedName>
        <fullName evidence="1">Uncharacterized protein</fullName>
    </submittedName>
</protein>
<evidence type="ECO:0000313" key="1">
    <source>
        <dbReference type="EMBL" id="MDX8051719.1"/>
    </source>
</evidence>
<organism evidence="1 2">
    <name type="scientific">Lentzea kristufekii</name>
    <dbReference type="NCBI Taxonomy" id="3095430"/>
    <lineage>
        <taxon>Bacteria</taxon>
        <taxon>Bacillati</taxon>
        <taxon>Actinomycetota</taxon>
        <taxon>Actinomycetes</taxon>
        <taxon>Pseudonocardiales</taxon>
        <taxon>Pseudonocardiaceae</taxon>
        <taxon>Lentzea</taxon>
    </lineage>
</organism>
<sequence>MAIAASTVAADAGIVVASTAAAVSTNAEIARTIFHLVLVEGGMRPHADISHEVFSGARGH</sequence>
<comment type="caution">
    <text evidence="1">The sequence shown here is derived from an EMBL/GenBank/DDBJ whole genome shotgun (WGS) entry which is preliminary data.</text>
</comment>
<evidence type="ECO:0000313" key="2">
    <source>
        <dbReference type="Proteomes" id="UP001271792"/>
    </source>
</evidence>
<dbReference type="Proteomes" id="UP001271792">
    <property type="component" value="Unassembled WGS sequence"/>
</dbReference>
<gene>
    <name evidence="1" type="ORF">SK571_20200</name>
</gene>
<dbReference type="RefSeq" id="WP_319985640.1">
    <property type="nucleotide sequence ID" value="NZ_JAXAVV010000009.1"/>
</dbReference>
<keyword evidence="2" id="KW-1185">Reference proteome</keyword>
<dbReference type="EMBL" id="JAXAVV010000009">
    <property type="protein sequence ID" value="MDX8051719.1"/>
    <property type="molecule type" value="Genomic_DNA"/>
</dbReference>
<reference evidence="1 2" key="1">
    <citation type="submission" date="2023-11" db="EMBL/GenBank/DDBJ databases">
        <title>Lentzea sokolovensis, sp. nov., Lentzea kristufkii, sp. nov., and Lentzea miocenensis, sp. nov., rare actinobacteria from Sokolov Coal Basin, Miocene lacustrine sediment, Czech Republic.</title>
        <authorList>
            <person name="Lara A."/>
            <person name="Kotroba L."/>
            <person name="Nouioui I."/>
            <person name="Neumann-Schaal M."/>
            <person name="Mast Y."/>
            <person name="Chronakova A."/>
        </authorList>
    </citation>
    <scope>NUCLEOTIDE SEQUENCE [LARGE SCALE GENOMIC DNA]</scope>
    <source>
        <strain evidence="1 2">BCCO 10_0798</strain>
    </source>
</reference>
<accession>A0ABU4TUL0</accession>